<dbReference type="EMBL" id="VZZK01000002">
    <property type="protein sequence ID" value="KAB1081271.1"/>
    <property type="molecule type" value="Genomic_DNA"/>
</dbReference>
<dbReference type="AlphaFoldDB" id="A0A6L3T4Q5"/>
<keyword evidence="2" id="KW-1185">Reference proteome</keyword>
<name>A0A6L3T4Q5_9HYPH</name>
<protein>
    <submittedName>
        <fullName evidence="1">Uncharacterized protein</fullName>
    </submittedName>
</protein>
<evidence type="ECO:0000313" key="1">
    <source>
        <dbReference type="EMBL" id="KAB1081271.1"/>
    </source>
</evidence>
<dbReference type="OrthoDB" id="9788517at2"/>
<dbReference type="Gene3D" id="3.40.50.300">
    <property type="entry name" value="P-loop containing nucleotide triphosphate hydrolases"/>
    <property type="match status" value="1"/>
</dbReference>
<dbReference type="Proteomes" id="UP000474159">
    <property type="component" value="Unassembled WGS sequence"/>
</dbReference>
<organism evidence="1 2">
    <name type="scientific">Methylobacterium soli</name>
    <dbReference type="NCBI Taxonomy" id="553447"/>
    <lineage>
        <taxon>Bacteria</taxon>
        <taxon>Pseudomonadati</taxon>
        <taxon>Pseudomonadota</taxon>
        <taxon>Alphaproteobacteria</taxon>
        <taxon>Hyphomicrobiales</taxon>
        <taxon>Methylobacteriaceae</taxon>
        <taxon>Methylobacterium</taxon>
    </lineage>
</organism>
<dbReference type="RefSeq" id="WP_150997039.1">
    <property type="nucleotide sequence ID" value="NZ_BPQY01000622.1"/>
</dbReference>
<dbReference type="InterPro" id="IPR027417">
    <property type="entry name" value="P-loop_NTPase"/>
</dbReference>
<accession>A0A6L3T4Q5</accession>
<comment type="caution">
    <text evidence="1">The sequence shown here is derived from an EMBL/GenBank/DDBJ whole genome shotgun (WGS) entry which is preliminary data.</text>
</comment>
<gene>
    <name evidence="1" type="ORF">F6X53_02900</name>
</gene>
<sequence length="253" mass="29151">MAELIKRIVEPELFFGIVAPIGADVEITIKNLSDSLKDFGYRVVVIKITDIFKKLHEKLKLADKLHEEPLERRYKSYIDFGDKLRKHFADDTLLAQIAIAQIGDARAQLFPPENEEVPHKVAYIVRQFKRKEEVDLFRIVYGKLFFQISVYSQRSIRVENLARKIANSHNLADPNRYRDAAENLVKIDEKEIDNDHGQRVGDIFHEADFIVSADVPSYTPKAQILRFIDLLFGCNSISPTKIEYGMYIASLLL</sequence>
<reference evidence="1 2" key="1">
    <citation type="submission" date="2019-09" db="EMBL/GenBank/DDBJ databases">
        <title>YIM 48816 draft genome.</title>
        <authorList>
            <person name="Jiang L."/>
        </authorList>
    </citation>
    <scope>NUCLEOTIDE SEQUENCE [LARGE SCALE GENOMIC DNA]</scope>
    <source>
        <strain evidence="1 2">YIM 48816</strain>
    </source>
</reference>
<proteinExistence type="predicted"/>
<evidence type="ECO:0000313" key="2">
    <source>
        <dbReference type="Proteomes" id="UP000474159"/>
    </source>
</evidence>